<sequence>MLDRGTSEQHQLSREETVQEEHGAELTDEELARRLQEEEDQATYQAMAGYGSYGLDEVLQEEGEGIIGTGSEPEQSAMDLTYEDMLALGDLAGKVSKGLPPEVLARLPVEAVGSLKSGGGAILLDRCCICQVEFEDSDSATALPCRHCYHSECVRQWLQQSKACPVCSKEVELTWADGLTAPPSGVTEITAVVTRG</sequence>
<keyword evidence="1" id="KW-0863">Zinc-finger</keyword>
<evidence type="ECO:0000313" key="4">
    <source>
        <dbReference type="EMBL" id="KAG2448891.1"/>
    </source>
</evidence>
<keyword evidence="5" id="KW-1185">Reference proteome</keyword>
<evidence type="ECO:0000256" key="2">
    <source>
        <dbReference type="SAM" id="MobiDB-lite"/>
    </source>
</evidence>
<dbReference type="SMART" id="SM00184">
    <property type="entry name" value="RING"/>
    <property type="match status" value="1"/>
</dbReference>
<feature type="region of interest" description="Disordered" evidence="2">
    <location>
        <begin position="1"/>
        <end position="28"/>
    </location>
</feature>
<gene>
    <name evidence="4" type="ORF">HYH02_006239</name>
</gene>
<dbReference type="InterPro" id="IPR043312">
    <property type="entry name" value="AtBBR-like"/>
</dbReference>
<organism evidence="4 5">
    <name type="scientific">Chlamydomonas schloesseri</name>
    <dbReference type="NCBI Taxonomy" id="2026947"/>
    <lineage>
        <taxon>Eukaryota</taxon>
        <taxon>Viridiplantae</taxon>
        <taxon>Chlorophyta</taxon>
        <taxon>core chlorophytes</taxon>
        <taxon>Chlorophyceae</taxon>
        <taxon>CS clade</taxon>
        <taxon>Chlamydomonadales</taxon>
        <taxon>Chlamydomonadaceae</taxon>
        <taxon>Chlamydomonas</taxon>
    </lineage>
</organism>
<keyword evidence="1" id="KW-0479">Metal-binding</keyword>
<evidence type="ECO:0000256" key="1">
    <source>
        <dbReference type="PROSITE-ProRule" id="PRU00175"/>
    </source>
</evidence>
<name>A0A835WKU0_9CHLO</name>
<evidence type="ECO:0000259" key="3">
    <source>
        <dbReference type="PROSITE" id="PS50089"/>
    </source>
</evidence>
<comment type="caution">
    <text evidence="4">The sequence shown here is derived from an EMBL/GenBank/DDBJ whole genome shotgun (WGS) entry which is preliminary data.</text>
</comment>
<dbReference type="PANTHER" id="PTHR47530:SF4">
    <property type="entry name" value="E3 UBIQUITIN LIGASE BIG BROTHER-RELATED"/>
    <property type="match status" value="1"/>
</dbReference>
<protein>
    <recommendedName>
        <fullName evidence="3">RING-type domain-containing protein</fullName>
    </recommendedName>
</protein>
<proteinExistence type="predicted"/>
<dbReference type="PROSITE" id="PS50089">
    <property type="entry name" value="ZF_RING_2"/>
    <property type="match status" value="1"/>
</dbReference>
<dbReference type="Gene3D" id="3.30.40.10">
    <property type="entry name" value="Zinc/RING finger domain, C3HC4 (zinc finger)"/>
    <property type="match status" value="1"/>
</dbReference>
<dbReference type="EMBL" id="JAEHOD010000016">
    <property type="protein sequence ID" value="KAG2448891.1"/>
    <property type="molecule type" value="Genomic_DNA"/>
</dbReference>
<evidence type="ECO:0000313" key="5">
    <source>
        <dbReference type="Proteomes" id="UP000613740"/>
    </source>
</evidence>
<dbReference type="PANTHER" id="PTHR47530">
    <property type="entry name" value="E3 UBIQUITIN LIGASE BIG BROTHER-RELATED"/>
    <property type="match status" value="1"/>
</dbReference>
<dbReference type="GO" id="GO:0008270">
    <property type="term" value="F:zinc ion binding"/>
    <property type="evidence" value="ECO:0007669"/>
    <property type="project" value="UniProtKB-KW"/>
</dbReference>
<keyword evidence="1" id="KW-0862">Zinc</keyword>
<dbReference type="OrthoDB" id="8062037at2759"/>
<dbReference type="Pfam" id="PF13639">
    <property type="entry name" value="zf-RING_2"/>
    <property type="match status" value="1"/>
</dbReference>
<dbReference type="InterPro" id="IPR001841">
    <property type="entry name" value="Znf_RING"/>
</dbReference>
<feature type="domain" description="RING-type" evidence="3">
    <location>
        <begin position="127"/>
        <end position="168"/>
    </location>
</feature>
<accession>A0A835WKU0</accession>
<dbReference type="AlphaFoldDB" id="A0A835WKU0"/>
<dbReference type="Proteomes" id="UP000613740">
    <property type="component" value="Unassembled WGS sequence"/>
</dbReference>
<reference evidence="4" key="1">
    <citation type="journal article" date="2020" name="bioRxiv">
        <title>Comparative genomics of Chlamydomonas.</title>
        <authorList>
            <person name="Craig R.J."/>
            <person name="Hasan A.R."/>
            <person name="Ness R.W."/>
            <person name="Keightley P.D."/>
        </authorList>
    </citation>
    <scope>NUCLEOTIDE SEQUENCE</scope>
    <source>
        <strain evidence="4">CCAP 11/173</strain>
    </source>
</reference>
<dbReference type="InterPro" id="IPR013083">
    <property type="entry name" value="Znf_RING/FYVE/PHD"/>
</dbReference>
<dbReference type="SUPFAM" id="SSF57850">
    <property type="entry name" value="RING/U-box"/>
    <property type="match status" value="1"/>
</dbReference>